<reference evidence="3 4" key="1">
    <citation type="journal article" date="2014" name="Genome Biol. Evol.">
        <title>The genome of the myxosporean Thelohanellus kitauei shows adaptations to nutrient acquisition within its fish host.</title>
        <authorList>
            <person name="Yang Y."/>
            <person name="Xiong J."/>
            <person name="Zhou Z."/>
            <person name="Huo F."/>
            <person name="Miao W."/>
            <person name="Ran C."/>
            <person name="Liu Y."/>
            <person name="Zhang J."/>
            <person name="Feng J."/>
            <person name="Wang M."/>
            <person name="Wang M."/>
            <person name="Wang L."/>
            <person name="Yao B."/>
        </authorList>
    </citation>
    <scope>NUCLEOTIDE SEQUENCE [LARGE SCALE GENOMIC DNA]</scope>
    <source>
        <strain evidence="3">Wuqing</strain>
    </source>
</reference>
<accession>A0A0C2MYY2</accession>
<comment type="caution">
    <text evidence="3">The sequence shown here is derived from an EMBL/GenBank/DDBJ whole genome shotgun (WGS) entry which is preliminary data.</text>
</comment>
<dbReference type="GO" id="GO:0098609">
    <property type="term" value="P:cell-cell adhesion"/>
    <property type="evidence" value="ECO:0007669"/>
    <property type="project" value="TreeGrafter"/>
</dbReference>
<dbReference type="PANTHER" id="PTHR10082:SF60">
    <property type="entry name" value="INTEGRIN BETA-PS"/>
    <property type="match status" value="1"/>
</dbReference>
<dbReference type="AlphaFoldDB" id="A0A0C2MYY2"/>
<gene>
    <name evidence="3" type="ORF">RF11_04361</name>
</gene>
<dbReference type="GO" id="GO:0005925">
    <property type="term" value="C:focal adhesion"/>
    <property type="evidence" value="ECO:0007669"/>
    <property type="project" value="TreeGrafter"/>
</dbReference>
<name>A0A0C2MYY2_THEKT</name>
<sequence length="272" mass="30445">MSSHVKINRSIQIGVNVQISRECSCTKKDIQPDNPKNQTPDDINKVECNSDQECGEYGKCICGKCQCQNDVHALIKFVHLQRKGNVFVFVIFGNSQGTCECGKCKCNTDYKGIDCSELVCDHPTMMNKCKETEGAEDCSGKATCVCGTCTCPYEYSGTYCETLTVSTVRCSDISKCMVKVFDSNEHVGCNIPVTLVDKLDESTCNLLFIQAYFAHFCQMIHHNCLRSFMIHINNNGNHIDRITLKRLDPQKGLTDDVLDCLKIPIFISEKDL</sequence>
<evidence type="ECO:0000256" key="2">
    <source>
        <dbReference type="ARBA" id="ARBA00023180"/>
    </source>
</evidence>
<dbReference type="Proteomes" id="UP000031668">
    <property type="component" value="Unassembled WGS sequence"/>
</dbReference>
<dbReference type="GO" id="GO:0009986">
    <property type="term" value="C:cell surface"/>
    <property type="evidence" value="ECO:0007669"/>
    <property type="project" value="TreeGrafter"/>
</dbReference>
<evidence type="ECO:0000313" key="4">
    <source>
        <dbReference type="Proteomes" id="UP000031668"/>
    </source>
</evidence>
<protein>
    <submittedName>
        <fullName evidence="3">Tenascin-R</fullName>
    </submittedName>
</protein>
<dbReference type="GO" id="GO:0007160">
    <property type="term" value="P:cell-matrix adhesion"/>
    <property type="evidence" value="ECO:0007669"/>
    <property type="project" value="TreeGrafter"/>
</dbReference>
<evidence type="ECO:0000313" key="3">
    <source>
        <dbReference type="EMBL" id="KII72546.1"/>
    </source>
</evidence>
<dbReference type="EMBL" id="JWZT01001186">
    <property type="protein sequence ID" value="KII72546.1"/>
    <property type="molecule type" value="Genomic_DNA"/>
</dbReference>
<keyword evidence="4" id="KW-1185">Reference proteome</keyword>
<organism evidence="3 4">
    <name type="scientific">Thelohanellus kitauei</name>
    <name type="common">Myxosporean</name>
    <dbReference type="NCBI Taxonomy" id="669202"/>
    <lineage>
        <taxon>Eukaryota</taxon>
        <taxon>Metazoa</taxon>
        <taxon>Cnidaria</taxon>
        <taxon>Myxozoa</taxon>
        <taxon>Myxosporea</taxon>
        <taxon>Bivalvulida</taxon>
        <taxon>Platysporina</taxon>
        <taxon>Myxobolidae</taxon>
        <taxon>Thelohanellus</taxon>
    </lineage>
</organism>
<dbReference type="InterPro" id="IPR015812">
    <property type="entry name" value="Integrin_bsu"/>
</dbReference>
<proteinExistence type="predicted"/>
<dbReference type="Gene3D" id="2.10.25.10">
    <property type="entry name" value="Laminin"/>
    <property type="match status" value="1"/>
</dbReference>
<dbReference type="OrthoDB" id="5955754at2759"/>
<dbReference type="GO" id="GO:0007229">
    <property type="term" value="P:integrin-mediated signaling pathway"/>
    <property type="evidence" value="ECO:0007669"/>
    <property type="project" value="TreeGrafter"/>
</dbReference>
<keyword evidence="1" id="KW-1015">Disulfide bond</keyword>
<dbReference type="GO" id="GO:0008305">
    <property type="term" value="C:integrin complex"/>
    <property type="evidence" value="ECO:0007669"/>
    <property type="project" value="TreeGrafter"/>
</dbReference>
<dbReference type="PANTHER" id="PTHR10082">
    <property type="entry name" value="INTEGRIN BETA SUBUNIT"/>
    <property type="match status" value="1"/>
</dbReference>
<dbReference type="GO" id="GO:0033627">
    <property type="term" value="P:cell adhesion mediated by integrin"/>
    <property type="evidence" value="ECO:0007669"/>
    <property type="project" value="TreeGrafter"/>
</dbReference>
<evidence type="ECO:0000256" key="1">
    <source>
        <dbReference type="ARBA" id="ARBA00023157"/>
    </source>
</evidence>
<keyword evidence="2" id="KW-0325">Glycoprotein</keyword>
<dbReference type="GO" id="GO:0016477">
    <property type="term" value="P:cell migration"/>
    <property type="evidence" value="ECO:0007669"/>
    <property type="project" value="TreeGrafter"/>
</dbReference>
<dbReference type="GO" id="GO:0005178">
    <property type="term" value="F:integrin binding"/>
    <property type="evidence" value="ECO:0007669"/>
    <property type="project" value="TreeGrafter"/>
</dbReference>